<evidence type="ECO:0000256" key="4">
    <source>
        <dbReference type="ARBA" id="ARBA00019397"/>
    </source>
</evidence>
<name>A0A291ISC4_9MOLU</name>
<dbReference type="InterPro" id="IPR022896">
    <property type="entry name" value="TrioseP_Isoase_bac/euk"/>
</dbReference>
<evidence type="ECO:0000313" key="11">
    <source>
        <dbReference type="EMBL" id="ATG97597.1"/>
    </source>
</evidence>
<organism evidence="11 12">
    <name type="scientific">Mesoplasma lactucae ATCC 49193</name>
    <dbReference type="NCBI Taxonomy" id="81460"/>
    <lineage>
        <taxon>Bacteria</taxon>
        <taxon>Bacillati</taxon>
        <taxon>Mycoplasmatota</taxon>
        <taxon>Mollicutes</taxon>
        <taxon>Entomoplasmatales</taxon>
        <taxon>Entomoplasmataceae</taxon>
        <taxon>Mesoplasma</taxon>
    </lineage>
</organism>
<dbReference type="GO" id="GO:0004807">
    <property type="term" value="F:triose-phosphate isomerase activity"/>
    <property type="evidence" value="ECO:0007669"/>
    <property type="project" value="UniProtKB-UniRule"/>
</dbReference>
<keyword evidence="5 9" id="KW-0312">Gluconeogenesis</keyword>
<dbReference type="InterPro" id="IPR020861">
    <property type="entry name" value="Triosephosphate_isomerase_AS"/>
</dbReference>
<dbReference type="FunFam" id="3.20.20.70:FF:000016">
    <property type="entry name" value="Triosephosphate isomerase"/>
    <property type="match status" value="1"/>
</dbReference>
<reference evidence="11 12" key="1">
    <citation type="submission" date="2017-09" db="EMBL/GenBank/DDBJ databases">
        <title>SPAdes assembly of the Mesoplasma lactucae genome.</title>
        <authorList>
            <person name="Knight T.F."/>
            <person name="Rubinstein R."/>
            <person name="Citino T."/>
        </authorList>
    </citation>
    <scope>NUCLEOTIDE SEQUENCE [LARGE SCALE GENOMIC DNA]</scope>
    <source>
        <strain evidence="11 12">831-C4</strain>
    </source>
</reference>
<feature type="active site" description="Electrophile" evidence="9">
    <location>
        <position position="92"/>
    </location>
</feature>
<feature type="binding site" evidence="9">
    <location>
        <position position="170"/>
    </location>
    <ligand>
        <name>substrate</name>
    </ligand>
</feature>
<comment type="subunit">
    <text evidence="9 10">Homodimer.</text>
</comment>
<dbReference type="SUPFAM" id="SSF51351">
    <property type="entry name" value="Triosephosphate isomerase (TIM)"/>
    <property type="match status" value="1"/>
</dbReference>
<dbReference type="PANTHER" id="PTHR21139:SF42">
    <property type="entry name" value="TRIOSEPHOSPHATE ISOMERASE"/>
    <property type="match status" value="1"/>
</dbReference>
<dbReference type="KEGG" id="mlac:CP520_02425"/>
<dbReference type="GO" id="GO:0019563">
    <property type="term" value="P:glycerol catabolic process"/>
    <property type="evidence" value="ECO:0007669"/>
    <property type="project" value="TreeGrafter"/>
</dbReference>
<dbReference type="InterPro" id="IPR000652">
    <property type="entry name" value="Triosephosphate_isomerase"/>
</dbReference>
<dbReference type="Pfam" id="PF00121">
    <property type="entry name" value="TIM"/>
    <property type="match status" value="1"/>
</dbReference>
<evidence type="ECO:0000256" key="6">
    <source>
        <dbReference type="ARBA" id="ARBA00022490"/>
    </source>
</evidence>
<dbReference type="Proteomes" id="UP000232227">
    <property type="component" value="Chromosome"/>
</dbReference>
<dbReference type="CDD" id="cd00311">
    <property type="entry name" value="TIM"/>
    <property type="match status" value="1"/>
</dbReference>
<dbReference type="UniPathway" id="UPA00138"/>
<feature type="binding site" evidence="9">
    <location>
        <begin position="9"/>
        <end position="11"/>
    </location>
    <ligand>
        <name>substrate</name>
    </ligand>
</feature>
<dbReference type="OrthoDB" id="9809429at2"/>
<dbReference type="InterPro" id="IPR035990">
    <property type="entry name" value="TIM_sf"/>
</dbReference>
<dbReference type="GO" id="GO:0005829">
    <property type="term" value="C:cytosol"/>
    <property type="evidence" value="ECO:0007669"/>
    <property type="project" value="TreeGrafter"/>
</dbReference>
<dbReference type="PROSITE" id="PS51440">
    <property type="entry name" value="TIM_2"/>
    <property type="match status" value="1"/>
</dbReference>
<dbReference type="GO" id="GO:0006096">
    <property type="term" value="P:glycolytic process"/>
    <property type="evidence" value="ECO:0007669"/>
    <property type="project" value="UniProtKB-UniRule"/>
</dbReference>
<evidence type="ECO:0000256" key="5">
    <source>
        <dbReference type="ARBA" id="ARBA00022432"/>
    </source>
</evidence>
<gene>
    <name evidence="9" type="primary">tpiA</name>
    <name evidence="11" type="ORF">CP520_02425</name>
</gene>
<proteinExistence type="inferred from homology"/>
<dbReference type="NCBIfam" id="TIGR00419">
    <property type="entry name" value="tim"/>
    <property type="match status" value="1"/>
</dbReference>
<dbReference type="GO" id="GO:0006094">
    <property type="term" value="P:gluconeogenesis"/>
    <property type="evidence" value="ECO:0007669"/>
    <property type="project" value="UniProtKB-UniRule"/>
</dbReference>
<comment type="pathway">
    <text evidence="9 10">Carbohydrate biosynthesis; gluconeogenesis.</text>
</comment>
<comment type="pathway">
    <text evidence="1 9 10">Carbohydrate degradation; glycolysis; D-glyceraldehyde 3-phosphate from glycerone phosphate: step 1/1.</text>
</comment>
<dbReference type="InterPro" id="IPR013785">
    <property type="entry name" value="Aldolase_TIM"/>
</dbReference>
<dbReference type="Gene3D" id="3.20.20.70">
    <property type="entry name" value="Aldolase class I"/>
    <property type="match status" value="1"/>
</dbReference>
<protein>
    <recommendedName>
        <fullName evidence="4 9">Triosephosphate isomerase</fullName>
        <shortName evidence="9">TIM</shortName>
        <shortName evidence="9">TPI</shortName>
        <ecNumber evidence="3 9">5.3.1.1</ecNumber>
    </recommendedName>
    <alternativeName>
        <fullName evidence="9">Triose-phosphate isomerase</fullName>
    </alternativeName>
</protein>
<comment type="function">
    <text evidence="9">Involved in the gluconeogenesis. Catalyzes stereospecifically the conversion of dihydroxyacetone phosphate (DHAP) to D-glyceraldehyde-3-phosphate (G3P).</text>
</comment>
<dbReference type="GO" id="GO:0046166">
    <property type="term" value="P:glyceraldehyde-3-phosphate biosynthetic process"/>
    <property type="evidence" value="ECO:0007669"/>
    <property type="project" value="TreeGrafter"/>
</dbReference>
<dbReference type="AlphaFoldDB" id="A0A291ISC4"/>
<comment type="subcellular location">
    <subcellularLocation>
        <location evidence="9 10">Cytoplasm</location>
    </subcellularLocation>
</comment>
<keyword evidence="12" id="KW-1185">Reference proteome</keyword>
<evidence type="ECO:0000256" key="9">
    <source>
        <dbReference type="HAMAP-Rule" id="MF_00147"/>
    </source>
</evidence>
<feature type="binding site" evidence="9">
    <location>
        <position position="210"/>
    </location>
    <ligand>
        <name>substrate</name>
    </ligand>
</feature>
<evidence type="ECO:0000313" key="12">
    <source>
        <dbReference type="Proteomes" id="UP000232227"/>
    </source>
</evidence>
<dbReference type="HAMAP" id="MF_00147_B">
    <property type="entry name" value="TIM_B"/>
    <property type="match status" value="1"/>
</dbReference>
<dbReference type="PANTHER" id="PTHR21139">
    <property type="entry name" value="TRIOSEPHOSPHATE ISOMERASE"/>
    <property type="match status" value="1"/>
</dbReference>
<evidence type="ECO:0000256" key="2">
    <source>
        <dbReference type="ARBA" id="ARBA00007422"/>
    </source>
</evidence>
<sequence length="248" mass="26960">MKDKFIYGNWKMNGTNADVKAFLKAVDKKSKNEGVRAGLAVPYTALETAVKKAKNIDIIAENVCWAESGAYTGEISIPMLQEIGVKGAIIGHSERRQMFGETDETVNLKAKALLNADMITVICCGETLETYEAGKTNTFVANQIKKAFKDIPAEQARKAIVAYEPIWAIGTGKTATPEIAQDVCAMIRDTLGKIYNKTVAKDIVIQYGGSVKPANVKDLMKQKDIDGALVGGASMVAEDYIELINFNK</sequence>
<dbReference type="EMBL" id="CP023668">
    <property type="protein sequence ID" value="ATG97597.1"/>
    <property type="molecule type" value="Genomic_DNA"/>
</dbReference>
<keyword evidence="7 9" id="KW-0324">Glycolysis</keyword>
<feature type="active site" description="Proton acceptor" evidence="9">
    <location>
        <position position="164"/>
    </location>
</feature>
<comment type="similarity">
    <text evidence="2 9 10">Belongs to the triosephosphate isomerase family.</text>
</comment>
<dbReference type="RefSeq" id="WP_096862885.1">
    <property type="nucleotide sequence ID" value="NZ_CP023668.1"/>
</dbReference>
<keyword evidence="6 9" id="KW-0963">Cytoplasm</keyword>
<dbReference type="UniPathway" id="UPA00109">
    <property type="reaction ID" value="UER00189"/>
</dbReference>
<evidence type="ECO:0000256" key="10">
    <source>
        <dbReference type="RuleBase" id="RU363013"/>
    </source>
</evidence>
<dbReference type="EC" id="5.3.1.1" evidence="3 9"/>
<feature type="binding site" evidence="9">
    <location>
        <begin position="231"/>
        <end position="232"/>
    </location>
    <ligand>
        <name>substrate</name>
    </ligand>
</feature>
<accession>A0A291ISC4</accession>
<dbReference type="PROSITE" id="PS00171">
    <property type="entry name" value="TIM_1"/>
    <property type="match status" value="1"/>
</dbReference>
<evidence type="ECO:0000256" key="8">
    <source>
        <dbReference type="ARBA" id="ARBA00023235"/>
    </source>
</evidence>
<keyword evidence="8 9" id="KW-0413">Isomerase</keyword>
<evidence type="ECO:0000256" key="7">
    <source>
        <dbReference type="ARBA" id="ARBA00023152"/>
    </source>
</evidence>
<evidence type="ECO:0000256" key="1">
    <source>
        <dbReference type="ARBA" id="ARBA00004680"/>
    </source>
</evidence>
<comment type="catalytic activity">
    <reaction evidence="9 10">
        <text>D-glyceraldehyde 3-phosphate = dihydroxyacetone phosphate</text>
        <dbReference type="Rhea" id="RHEA:18585"/>
        <dbReference type="ChEBI" id="CHEBI:57642"/>
        <dbReference type="ChEBI" id="CHEBI:59776"/>
        <dbReference type="EC" id="5.3.1.1"/>
    </reaction>
</comment>
<evidence type="ECO:0000256" key="3">
    <source>
        <dbReference type="ARBA" id="ARBA00011940"/>
    </source>
</evidence>